<dbReference type="InterPro" id="IPR000014">
    <property type="entry name" value="PAS"/>
</dbReference>
<dbReference type="SMART" id="SM00388">
    <property type="entry name" value="HisKA"/>
    <property type="match status" value="1"/>
</dbReference>
<dbReference type="SMART" id="SM00091">
    <property type="entry name" value="PAS"/>
    <property type="match status" value="1"/>
</dbReference>
<dbReference type="SUPFAM" id="SSF55874">
    <property type="entry name" value="ATPase domain of HSP90 chaperone/DNA topoisomerase II/histidine kinase"/>
    <property type="match status" value="1"/>
</dbReference>
<keyword evidence="5" id="KW-0418">Kinase</keyword>
<dbReference type="InterPro" id="IPR036097">
    <property type="entry name" value="HisK_dim/P_sf"/>
</dbReference>
<keyword evidence="6" id="KW-0902">Two-component regulatory system</keyword>
<evidence type="ECO:0000256" key="2">
    <source>
        <dbReference type="ARBA" id="ARBA00012438"/>
    </source>
</evidence>
<dbReference type="InterPro" id="IPR003661">
    <property type="entry name" value="HisK_dim/P_dom"/>
</dbReference>
<evidence type="ECO:0000313" key="9">
    <source>
        <dbReference type="EMBL" id="MEN7549122.1"/>
    </source>
</evidence>
<dbReference type="GO" id="GO:0004721">
    <property type="term" value="F:phosphoprotein phosphatase activity"/>
    <property type="evidence" value="ECO:0007669"/>
    <property type="project" value="TreeGrafter"/>
</dbReference>
<dbReference type="InterPro" id="IPR050351">
    <property type="entry name" value="BphY/WalK/GraS-like"/>
</dbReference>
<evidence type="ECO:0000313" key="10">
    <source>
        <dbReference type="Proteomes" id="UP001403385"/>
    </source>
</evidence>
<keyword evidence="4" id="KW-0808">Transferase</keyword>
<dbReference type="Gene3D" id="1.10.287.130">
    <property type="match status" value="1"/>
</dbReference>
<comment type="caution">
    <text evidence="9">The sequence shown here is derived from an EMBL/GenBank/DDBJ whole genome shotgun (WGS) entry which is preliminary data.</text>
</comment>
<dbReference type="Gene3D" id="3.30.450.20">
    <property type="entry name" value="PAS domain"/>
    <property type="match status" value="1"/>
</dbReference>
<dbReference type="Gene3D" id="3.30.565.10">
    <property type="entry name" value="Histidine kinase-like ATPase, C-terminal domain"/>
    <property type="match status" value="1"/>
</dbReference>
<dbReference type="SUPFAM" id="SSF55785">
    <property type="entry name" value="PYP-like sensor domain (PAS domain)"/>
    <property type="match status" value="1"/>
</dbReference>
<dbReference type="RefSeq" id="WP_346821892.1">
    <property type="nucleotide sequence ID" value="NZ_JBDKWZ010000007.1"/>
</dbReference>
<dbReference type="InterPro" id="IPR035965">
    <property type="entry name" value="PAS-like_dom_sf"/>
</dbReference>
<proteinExistence type="predicted"/>
<dbReference type="InterPro" id="IPR004358">
    <property type="entry name" value="Sig_transdc_His_kin-like_C"/>
</dbReference>
<dbReference type="InterPro" id="IPR005467">
    <property type="entry name" value="His_kinase_dom"/>
</dbReference>
<dbReference type="Pfam" id="PF02518">
    <property type="entry name" value="HATPase_c"/>
    <property type="match status" value="1"/>
</dbReference>
<name>A0AAW9RZB2_9BACT</name>
<dbReference type="PROSITE" id="PS50109">
    <property type="entry name" value="HIS_KIN"/>
    <property type="match status" value="1"/>
</dbReference>
<evidence type="ECO:0000256" key="6">
    <source>
        <dbReference type="ARBA" id="ARBA00023012"/>
    </source>
</evidence>
<dbReference type="Pfam" id="PF08448">
    <property type="entry name" value="PAS_4"/>
    <property type="match status" value="1"/>
</dbReference>
<keyword evidence="10" id="KW-1185">Reference proteome</keyword>
<keyword evidence="9" id="KW-0547">Nucleotide-binding</keyword>
<dbReference type="CDD" id="cd00130">
    <property type="entry name" value="PAS"/>
    <property type="match status" value="1"/>
</dbReference>
<dbReference type="EMBL" id="JBDKWZ010000007">
    <property type="protein sequence ID" value="MEN7549122.1"/>
    <property type="molecule type" value="Genomic_DNA"/>
</dbReference>
<dbReference type="PRINTS" id="PR00344">
    <property type="entry name" value="BCTRLSENSOR"/>
</dbReference>
<evidence type="ECO:0000259" key="8">
    <source>
        <dbReference type="PROSITE" id="PS50109"/>
    </source>
</evidence>
<gene>
    <name evidence="9" type="ORF">AAG747_14460</name>
</gene>
<reference evidence="9 10" key="1">
    <citation type="submission" date="2024-04" db="EMBL/GenBank/DDBJ databases">
        <title>Novel genus in family Flammeovirgaceae.</title>
        <authorList>
            <person name="Nguyen T.H."/>
            <person name="Vuong T.Q."/>
            <person name="Le H."/>
            <person name="Kim S.-G."/>
        </authorList>
    </citation>
    <scope>NUCLEOTIDE SEQUENCE [LARGE SCALE GENOMIC DNA]</scope>
    <source>
        <strain evidence="9 10">JCM 23209</strain>
    </source>
</reference>
<keyword evidence="9" id="KW-0067">ATP-binding</keyword>
<protein>
    <recommendedName>
        <fullName evidence="2">histidine kinase</fullName>
        <ecNumber evidence="2">2.7.13.3</ecNumber>
    </recommendedName>
</protein>
<evidence type="ECO:0000256" key="4">
    <source>
        <dbReference type="ARBA" id="ARBA00022679"/>
    </source>
</evidence>
<dbReference type="AlphaFoldDB" id="A0AAW9RZB2"/>
<keyword evidence="7" id="KW-0472">Membrane</keyword>
<accession>A0AAW9RZB2</accession>
<dbReference type="GO" id="GO:0000155">
    <property type="term" value="F:phosphorelay sensor kinase activity"/>
    <property type="evidence" value="ECO:0007669"/>
    <property type="project" value="InterPro"/>
</dbReference>
<feature type="domain" description="Histidine kinase" evidence="8">
    <location>
        <begin position="130"/>
        <end position="342"/>
    </location>
</feature>
<dbReference type="InterPro" id="IPR036890">
    <property type="entry name" value="HATPase_C_sf"/>
</dbReference>
<evidence type="ECO:0000256" key="5">
    <source>
        <dbReference type="ARBA" id="ARBA00022777"/>
    </source>
</evidence>
<dbReference type="CDD" id="cd00082">
    <property type="entry name" value="HisKA"/>
    <property type="match status" value="1"/>
</dbReference>
<evidence type="ECO:0000256" key="7">
    <source>
        <dbReference type="ARBA" id="ARBA00023136"/>
    </source>
</evidence>
<dbReference type="CDD" id="cd00075">
    <property type="entry name" value="HATPase"/>
    <property type="match status" value="1"/>
</dbReference>
<dbReference type="GO" id="GO:0005524">
    <property type="term" value="F:ATP binding"/>
    <property type="evidence" value="ECO:0007669"/>
    <property type="project" value="UniProtKB-KW"/>
</dbReference>
<evidence type="ECO:0000256" key="3">
    <source>
        <dbReference type="ARBA" id="ARBA00022553"/>
    </source>
</evidence>
<dbReference type="EC" id="2.7.13.3" evidence="2"/>
<dbReference type="GO" id="GO:0016036">
    <property type="term" value="P:cellular response to phosphate starvation"/>
    <property type="evidence" value="ECO:0007669"/>
    <property type="project" value="TreeGrafter"/>
</dbReference>
<dbReference type="InterPro" id="IPR013656">
    <property type="entry name" value="PAS_4"/>
</dbReference>
<dbReference type="GO" id="GO:0005886">
    <property type="term" value="C:plasma membrane"/>
    <property type="evidence" value="ECO:0007669"/>
    <property type="project" value="TreeGrafter"/>
</dbReference>
<dbReference type="SUPFAM" id="SSF47384">
    <property type="entry name" value="Homodimeric domain of signal transducing histidine kinase"/>
    <property type="match status" value="1"/>
</dbReference>
<organism evidence="9 10">
    <name type="scientific">Rapidithrix thailandica</name>
    <dbReference type="NCBI Taxonomy" id="413964"/>
    <lineage>
        <taxon>Bacteria</taxon>
        <taxon>Pseudomonadati</taxon>
        <taxon>Bacteroidota</taxon>
        <taxon>Cytophagia</taxon>
        <taxon>Cytophagales</taxon>
        <taxon>Flammeovirgaceae</taxon>
        <taxon>Rapidithrix</taxon>
    </lineage>
</organism>
<dbReference type="PANTHER" id="PTHR45453:SF1">
    <property type="entry name" value="PHOSPHATE REGULON SENSOR PROTEIN PHOR"/>
    <property type="match status" value="1"/>
</dbReference>
<keyword evidence="3" id="KW-0597">Phosphoprotein</keyword>
<dbReference type="Proteomes" id="UP001403385">
    <property type="component" value="Unassembled WGS sequence"/>
</dbReference>
<dbReference type="Pfam" id="PF00512">
    <property type="entry name" value="HisKA"/>
    <property type="match status" value="1"/>
</dbReference>
<dbReference type="InterPro" id="IPR003594">
    <property type="entry name" value="HATPase_dom"/>
</dbReference>
<dbReference type="SMART" id="SM00387">
    <property type="entry name" value="HATPase_c"/>
    <property type="match status" value="1"/>
</dbReference>
<sequence>MKVVPEIAELQRSFFNEGSDIFALYDRNLHLLDMNNAGLKLFRFAREDILGKSIIELSPDVVESGRYQQYQEVIRTGKPFVIDDLVPHPSLGSMHLFLKAFKVGEGLGLVATDITHMQEAVEELNTFMYKASHDLRGPLSTLIGLINLMEPEIKEPGLVHYFQMVSYQAERLDKIIHELIELTQIRQVQSRASLIDFPVVLEEVLYSLQKVEGFQYIAFRRDIELKSHFYTDRSLLVLVLQNLIENAVKYRKDNIDYPFIKIIAKEEGHLLVIQIEDNGIGIPEEFQNDVFKMFFRATDRSKGSGLGLYTVKQTIKKLDGSISLYSNPHQGSKFTIFLPNMLTSVME</sequence>
<comment type="catalytic activity">
    <reaction evidence="1">
        <text>ATP + protein L-histidine = ADP + protein N-phospho-L-histidine.</text>
        <dbReference type="EC" id="2.7.13.3"/>
    </reaction>
</comment>
<evidence type="ECO:0000256" key="1">
    <source>
        <dbReference type="ARBA" id="ARBA00000085"/>
    </source>
</evidence>
<dbReference type="PANTHER" id="PTHR45453">
    <property type="entry name" value="PHOSPHATE REGULON SENSOR PROTEIN PHOR"/>
    <property type="match status" value="1"/>
</dbReference>